<organism evidence="3 4">
    <name type="scientific">Aduncisulcus paluster</name>
    <dbReference type="NCBI Taxonomy" id="2918883"/>
    <lineage>
        <taxon>Eukaryota</taxon>
        <taxon>Metamonada</taxon>
        <taxon>Carpediemonas-like organisms</taxon>
        <taxon>Aduncisulcus</taxon>
    </lineage>
</organism>
<sequence length="548" mass="62321">MCIVLLVDSDRYQSKQGFVFLSVKMPTTSKGKTSKTHSSDGLSDAQRKMERVHSEIPFPVQKRLSLADFPGCETDISKIDLKAIRAHFEREGRLSRDFLKFILTQATKKFKELPNIVKINSPICIVGDIHGQYYDLLQLLDIGKWCPAAKYLFLGDYVDRGTFGVECFLTLALLYLQYPEHIMMLRGNHESAHMTKHFNFCTEVCCKYDEEIYEMFLECFYSLPLCAVVDKKMFCVHGGISPKARSLSDISKIFRFVEYEPDTALDDLLWSDPAPDGYPSSTRFIPNTQRGTASFFGRAAMREFLSRNHLLCIIRGHEVEEKGFRMRKVLPGSAFPPCITVFSAPAYCDLYANKAAFLDVGRKHLHVRTFDASPHPYVLPSFQNVLSWSFPFVVENMYTLLRTLYTTSEEVLGEEEVASGEKEAVARRIRVIRKKIAAVAMMQQMAKTLREENQAILQLKGLASGRLPRGLLRKGPAAIREALSKFQTVAVSDRMNEMSPRVDESEFKKMEEELATEGALTVKKVEEPFDPLAQKLSLLWTRVGTKDE</sequence>
<feature type="domain" description="Serine/threonine specific protein phosphatases" evidence="2">
    <location>
        <begin position="185"/>
        <end position="190"/>
    </location>
</feature>
<keyword evidence="1" id="KW-0378">Hydrolase</keyword>
<protein>
    <recommendedName>
        <fullName evidence="1">Serine/threonine-protein phosphatase</fullName>
        <ecNumber evidence="1">3.1.3.16</ecNumber>
    </recommendedName>
</protein>
<reference evidence="3" key="1">
    <citation type="submission" date="2022-03" db="EMBL/GenBank/DDBJ databases">
        <title>Draft genome sequence of Aduncisulcus paluster, a free-living microaerophilic Fornicata.</title>
        <authorList>
            <person name="Yuyama I."/>
            <person name="Kume K."/>
            <person name="Tamura T."/>
            <person name="Inagaki Y."/>
            <person name="Hashimoto T."/>
        </authorList>
    </citation>
    <scope>NUCLEOTIDE SEQUENCE</scope>
    <source>
        <strain evidence="3">NY0171</strain>
    </source>
</reference>
<keyword evidence="4" id="KW-1185">Reference proteome</keyword>
<dbReference type="PANTHER" id="PTHR45673">
    <property type="entry name" value="SERINE/THREONINE-PROTEIN PHOSPHATASE 2B CATALYTIC SUBUNIT 1-RELATED"/>
    <property type="match status" value="1"/>
</dbReference>
<evidence type="ECO:0000313" key="4">
    <source>
        <dbReference type="Proteomes" id="UP001057375"/>
    </source>
</evidence>
<dbReference type="EMBL" id="BQXS01012660">
    <property type="protein sequence ID" value="GKT26535.1"/>
    <property type="molecule type" value="Genomic_DNA"/>
</dbReference>
<dbReference type="SMART" id="SM00156">
    <property type="entry name" value="PP2Ac"/>
    <property type="match status" value="1"/>
</dbReference>
<dbReference type="Pfam" id="PF00149">
    <property type="entry name" value="Metallophos"/>
    <property type="match status" value="1"/>
</dbReference>
<dbReference type="PRINTS" id="PR00114">
    <property type="entry name" value="STPHPHTASE"/>
</dbReference>
<dbReference type="InterPro" id="IPR004843">
    <property type="entry name" value="Calcineurin-like_PHP"/>
</dbReference>
<dbReference type="Proteomes" id="UP001057375">
    <property type="component" value="Unassembled WGS sequence"/>
</dbReference>
<dbReference type="InterPro" id="IPR043360">
    <property type="entry name" value="PP2B"/>
</dbReference>
<comment type="catalytic activity">
    <reaction evidence="1">
        <text>O-phospho-L-threonyl-[protein] + H2O = L-threonyl-[protein] + phosphate</text>
        <dbReference type="Rhea" id="RHEA:47004"/>
        <dbReference type="Rhea" id="RHEA-COMP:11060"/>
        <dbReference type="Rhea" id="RHEA-COMP:11605"/>
        <dbReference type="ChEBI" id="CHEBI:15377"/>
        <dbReference type="ChEBI" id="CHEBI:30013"/>
        <dbReference type="ChEBI" id="CHEBI:43474"/>
        <dbReference type="ChEBI" id="CHEBI:61977"/>
        <dbReference type="EC" id="3.1.3.16"/>
    </reaction>
</comment>
<evidence type="ECO:0000256" key="1">
    <source>
        <dbReference type="RuleBase" id="RU004273"/>
    </source>
</evidence>
<dbReference type="Gene3D" id="3.60.21.10">
    <property type="match status" value="1"/>
</dbReference>
<dbReference type="PROSITE" id="PS00125">
    <property type="entry name" value="SER_THR_PHOSPHATASE"/>
    <property type="match status" value="1"/>
</dbReference>
<gene>
    <name evidence="3" type="ORF">ADUPG1_013391</name>
</gene>
<dbReference type="InterPro" id="IPR006186">
    <property type="entry name" value="Ser/Thr-sp_prot-phosphatase"/>
</dbReference>
<dbReference type="EC" id="3.1.3.16" evidence="1"/>
<evidence type="ECO:0000259" key="2">
    <source>
        <dbReference type="PROSITE" id="PS00125"/>
    </source>
</evidence>
<dbReference type="SUPFAM" id="SSF56300">
    <property type="entry name" value="Metallo-dependent phosphatases"/>
    <property type="match status" value="1"/>
</dbReference>
<comment type="caution">
    <text evidence="3">The sequence shown here is derived from an EMBL/GenBank/DDBJ whole genome shotgun (WGS) entry which is preliminary data.</text>
</comment>
<comment type="similarity">
    <text evidence="1">Belongs to the PPP phosphatase family.</text>
</comment>
<dbReference type="InterPro" id="IPR029052">
    <property type="entry name" value="Metallo-depent_PP-like"/>
</dbReference>
<proteinExistence type="inferred from homology"/>
<accession>A0ABQ5K2S6</accession>
<name>A0ABQ5K2S6_9EUKA</name>
<evidence type="ECO:0000313" key="3">
    <source>
        <dbReference type="EMBL" id="GKT26535.1"/>
    </source>
</evidence>